<evidence type="ECO:0000313" key="6">
    <source>
        <dbReference type="EMBL" id="PUV24489.1"/>
    </source>
</evidence>
<feature type="domain" description="Thioredoxin" evidence="5">
    <location>
        <begin position="52"/>
        <end position="193"/>
    </location>
</feature>
<comment type="subcellular location">
    <subcellularLocation>
        <location evidence="1">Cell envelope</location>
    </subcellularLocation>
</comment>
<feature type="transmembrane region" description="Helical" evidence="4">
    <location>
        <begin position="6"/>
        <end position="24"/>
    </location>
</feature>
<evidence type="ECO:0000256" key="2">
    <source>
        <dbReference type="ARBA" id="ARBA00022748"/>
    </source>
</evidence>
<keyword evidence="4" id="KW-1133">Transmembrane helix</keyword>
<dbReference type="GO" id="GO:0030313">
    <property type="term" value="C:cell envelope"/>
    <property type="evidence" value="ECO:0007669"/>
    <property type="project" value="UniProtKB-SubCell"/>
</dbReference>
<keyword evidence="4" id="KW-0472">Membrane</keyword>
<dbReference type="InterPro" id="IPR036249">
    <property type="entry name" value="Thioredoxin-like_sf"/>
</dbReference>
<dbReference type="InterPro" id="IPR013740">
    <property type="entry name" value="Redoxin"/>
</dbReference>
<evidence type="ECO:0000256" key="4">
    <source>
        <dbReference type="SAM" id="Phobius"/>
    </source>
</evidence>
<dbReference type="GO" id="GO:0017004">
    <property type="term" value="P:cytochrome complex assembly"/>
    <property type="evidence" value="ECO:0007669"/>
    <property type="project" value="UniProtKB-KW"/>
</dbReference>
<name>A0A363NUN4_9SPHI</name>
<evidence type="ECO:0000259" key="5">
    <source>
        <dbReference type="PROSITE" id="PS51352"/>
    </source>
</evidence>
<evidence type="ECO:0000256" key="1">
    <source>
        <dbReference type="ARBA" id="ARBA00004196"/>
    </source>
</evidence>
<dbReference type="OrthoDB" id="9815205at2"/>
<keyword evidence="7" id="KW-1185">Reference proteome</keyword>
<dbReference type="RefSeq" id="WP_108634415.1">
    <property type="nucleotide sequence ID" value="NZ_QCXX01000003.1"/>
</dbReference>
<dbReference type="EMBL" id="QCXX01000003">
    <property type="protein sequence ID" value="PUV24489.1"/>
    <property type="molecule type" value="Genomic_DNA"/>
</dbReference>
<dbReference type="SUPFAM" id="SSF52833">
    <property type="entry name" value="Thioredoxin-like"/>
    <property type="match status" value="1"/>
</dbReference>
<gene>
    <name evidence="6" type="ORF">DCO56_14190</name>
</gene>
<dbReference type="Proteomes" id="UP000250831">
    <property type="component" value="Unassembled WGS sequence"/>
</dbReference>
<keyword evidence="3" id="KW-0676">Redox-active center</keyword>
<dbReference type="PANTHER" id="PTHR42852">
    <property type="entry name" value="THIOL:DISULFIDE INTERCHANGE PROTEIN DSBE"/>
    <property type="match status" value="1"/>
</dbReference>
<dbReference type="InterPro" id="IPR013766">
    <property type="entry name" value="Thioredoxin_domain"/>
</dbReference>
<dbReference type="PROSITE" id="PS51352">
    <property type="entry name" value="THIOREDOXIN_2"/>
    <property type="match status" value="1"/>
</dbReference>
<dbReference type="InterPro" id="IPR050553">
    <property type="entry name" value="Thioredoxin_ResA/DsbE_sf"/>
</dbReference>
<sequence>MESFIQINFGFNILMGIFIVILFVSPDAKSWMLQQFMKTGIFNASMEEKKAATVAESTADFEFKDQGGLVYNTSSLRGKVVFINFWASWCPPCRAEFPSIQKLYTKFKDNPKVFFLTINEDNDVAEANAYLQKENFSIPFFKAAGDVPTIIYNGALPTTAVLDKNGNMRLHHEGFADYSSDKFIKQMEDLIKE</sequence>
<dbReference type="Gene3D" id="3.40.30.10">
    <property type="entry name" value="Glutaredoxin"/>
    <property type="match status" value="1"/>
</dbReference>
<protein>
    <submittedName>
        <fullName evidence="6">TlpA family protein disulfide reductase</fullName>
    </submittedName>
</protein>
<accession>A0A363NUN4</accession>
<comment type="caution">
    <text evidence="6">The sequence shown here is derived from an EMBL/GenBank/DDBJ whole genome shotgun (WGS) entry which is preliminary data.</text>
</comment>
<dbReference type="InterPro" id="IPR017937">
    <property type="entry name" value="Thioredoxin_CS"/>
</dbReference>
<evidence type="ECO:0000313" key="7">
    <source>
        <dbReference type="Proteomes" id="UP000250831"/>
    </source>
</evidence>
<organism evidence="6 7">
    <name type="scientific">Sphingobacterium athyrii</name>
    <dbReference type="NCBI Taxonomy" id="2152717"/>
    <lineage>
        <taxon>Bacteria</taxon>
        <taxon>Pseudomonadati</taxon>
        <taxon>Bacteroidota</taxon>
        <taxon>Sphingobacteriia</taxon>
        <taxon>Sphingobacteriales</taxon>
        <taxon>Sphingobacteriaceae</taxon>
        <taxon>Sphingobacterium</taxon>
    </lineage>
</organism>
<dbReference type="CDD" id="cd02966">
    <property type="entry name" value="TlpA_like_family"/>
    <property type="match status" value="1"/>
</dbReference>
<dbReference type="Pfam" id="PF08534">
    <property type="entry name" value="Redoxin"/>
    <property type="match status" value="1"/>
</dbReference>
<keyword evidence="2" id="KW-0201">Cytochrome c-type biogenesis</keyword>
<dbReference type="AlphaFoldDB" id="A0A363NUN4"/>
<keyword evidence="4" id="KW-0812">Transmembrane</keyword>
<dbReference type="PANTHER" id="PTHR42852:SF13">
    <property type="entry name" value="PROTEIN DIPZ"/>
    <property type="match status" value="1"/>
</dbReference>
<evidence type="ECO:0000256" key="3">
    <source>
        <dbReference type="ARBA" id="ARBA00023284"/>
    </source>
</evidence>
<reference evidence="6 7" key="1">
    <citation type="submission" date="2018-04" db="EMBL/GenBank/DDBJ databases">
        <title>Sphingobacterium sp. M46 Genome.</title>
        <authorList>
            <person name="Cheng J."/>
            <person name="Li Y."/>
        </authorList>
    </citation>
    <scope>NUCLEOTIDE SEQUENCE [LARGE SCALE GENOMIC DNA]</scope>
    <source>
        <strain evidence="6 7">M46</strain>
    </source>
</reference>
<dbReference type="GO" id="GO:0016491">
    <property type="term" value="F:oxidoreductase activity"/>
    <property type="evidence" value="ECO:0007669"/>
    <property type="project" value="InterPro"/>
</dbReference>
<dbReference type="PROSITE" id="PS00194">
    <property type="entry name" value="THIOREDOXIN_1"/>
    <property type="match status" value="1"/>
</dbReference>
<proteinExistence type="predicted"/>